<feature type="non-terminal residue" evidence="1">
    <location>
        <position position="1"/>
    </location>
</feature>
<feature type="non-terminal residue" evidence="1">
    <location>
        <position position="124"/>
    </location>
</feature>
<comment type="caution">
    <text evidence="1">The sequence shown here is derived from an EMBL/GenBank/DDBJ whole genome shotgun (WGS) entry which is preliminary data.</text>
</comment>
<evidence type="ECO:0000313" key="2">
    <source>
        <dbReference type="Proteomes" id="UP000601435"/>
    </source>
</evidence>
<keyword evidence="2" id="KW-1185">Reference proteome</keyword>
<dbReference type="AlphaFoldDB" id="A0A812Z295"/>
<protein>
    <submittedName>
        <fullName evidence="1">Uncharacterized protein</fullName>
    </submittedName>
</protein>
<dbReference type="OrthoDB" id="466017at2759"/>
<name>A0A812Z295_9DINO</name>
<evidence type="ECO:0000313" key="1">
    <source>
        <dbReference type="EMBL" id="CAE7807429.1"/>
    </source>
</evidence>
<gene>
    <name evidence="1" type="ORF">SNEC2469_LOCUS23889</name>
</gene>
<proteinExistence type="predicted"/>
<organism evidence="1 2">
    <name type="scientific">Symbiodinium necroappetens</name>
    <dbReference type="NCBI Taxonomy" id="1628268"/>
    <lineage>
        <taxon>Eukaryota</taxon>
        <taxon>Sar</taxon>
        <taxon>Alveolata</taxon>
        <taxon>Dinophyceae</taxon>
        <taxon>Suessiales</taxon>
        <taxon>Symbiodiniaceae</taxon>
        <taxon>Symbiodinium</taxon>
    </lineage>
</organism>
<dbReference type="EMBL" id="CAJNJA010045162">
    <property type="protein sequence ID" value="CAE7807429.1"/>
    <property type="molecule type" value="Genomic_DNA"/>
</dbReference>
<reference evidence="1" key="1">
    <citation type="submission" date="2021-02" db="EMBL/GenBank/DDBJ databases">
        <authorList>
            <person name="Dougan E. K."/>
            <person name="Rhodes N."/>
            <person name="Thang M."/>
            <person name="Chan C."/>
        </authorList>
    </citation>
    <scope>NUCLEOTIDE SEQUENCE</scope>
</reference>
<sequence length="124" mass="13931">EECAFYVHYIVGDLRCGSATTLVRALSDHRLLSGDNVKGVTLWYFDPSLICENHPYARVTSNIFTRTPVFDRQSCGVFADAFDRVGREEDIYFTLDGGVQKGASEIRKSIGKLENQVPLQQILL</sequence>
<dbReference type="Proteomes" id="UP000601435">
    <property type="component" value="Unassembled WGS sequence"/>
</dbReference>
<accession>A0A812Z295</accession>